<comment type="subcellular location">
    <subcellularLocation>
        <location evidence="1 2">Nucleus</location>
    </subcellularLocation>
</comment>
<dbReference type="InterPro" id="IPR004875">
    <property type="entry name" value="DDE_SF_endonuclease_dom"/>
</dbReference>
<dbReference type="PANTHER" id="PTHR19303:SF74">
    <property type="entry name" value="POGO TRANSPOSABLE ELEMENT WITH KRAB DOMAIN"/>
    <property type="match status" value="1"/>
</dbReference>
<dbReference type="Gene3D" id="3.30.420.10">
    <property type="entry name" value="Ribonuclease H-like superfamily/Ribonuclease H"/>
    <property type="match status" value="1"/>
</dbReference>
<accession>A0AA38HJX1</accession>
<dbReference type="SUPFAM" id="SSF46689">
    <property type="entry name" value="Homeodomain-like"/>
    <property type="match status" value="1"/>
</dbReference>
<evidence type="ECO:0000313" key="5">
    <source>
        <dbReference type="EMBL" id="KAJ3639150.1"/>
    </source>
</evidence>
<dbReference type="InterPro" id="IPR036397">
    <property type="entry name" value="RNaseH_sf"/>
</dbReference>
<keyword evidence="6" id="KW-1185">Reference proteome</keyword>
<keyword evidence="2" id="KW-0238">DNA-binding</keyword>
<sequence>MPTYRQRTTAKAAWSEEDLLHAKTAIERGMSKRQAAKTHNIPFTTLRDRLKNDNMSIAEQVKFLGSLYYGLSVADLRKFVYQYAELNNIKTNFDKSSKTAGYDWVQGFMRRNPSVAVRKAEATSLNRVSAFNKEEITHFYNMLGDLMEKHRFSPNNIYNADETGITTVTDPGKVLAKKGQRRVGAVTSGERGTNITVMCAMSASGNYIPPMFIFPRQRMTPLLEKDGPPGALYTNSKDGWINEELFVDWLQHFAAYVKPTQESPVLLILDNHSSHISLPAFNYCKENHIVVLSIPPHSSHRTQPLDVSFYGPLKAAYRHECNRHMKTHLMAKITPYDVACLFNKAYAQVANISKGEAGFRATGIYPLNPNIFTEQDFLAASLMVQDSNQPTQNEDENVGNLGGAQPRDMTANQTVTSSLSGPLLKTPNEELENPALGSQCPESESPVPGPSNQAIFDE</sequence>
<evidence type="ECO:0000313" key="6">
    <source>
        <dbReference type="Proteomes" id="UP001168821"/>
    </source>
</evidence>
<evidence type="ECO:0000256" key="1">
    <source>
        <dbReference type="ARBA" id="ARBA00004123"/>
    </source>
</evidence>
<protein>
    <recommendedName>
        <fullName evidence="4">HTH psq-type domain-containing protein</fullName>
    </recommendedName>
</protein>
<feature type="DNA-binding region" description="H-T-H motif" evidence="2">
    <location>
        <begin position="32"/>
        <end position="52"/>
    </location>
</feature>
<gene>
    <name evidence="5" type="ORF">Zmor_004021</name>
</gene>
<dbReference type="Proteomes" id="UP001168821">
    <property type="component" value="Unassembled WGS sequence"/>
</dbReference>
<evidence type="ECO:0000259" key="4">
    <source>
        <dbReference type="PROSITE" id="PS50960"/>
    </source>
</evidence>
<proteinExistence type="predicted"/>
<name>A0AA38HJX1_9CUCU</name>
<feature type="domain" description="HTH psq-type" evidence="4">
    <location>
        <begin position="1"/>
        <end position="56"/>
    </location>
</feature>
<comment type="caution">
    <text evidence="5">The sequence shown here is derived from an EMBL/GenBank/DDBJ whole genome shotgun (WGS) entry which is preliminary data.</text>
</comment>
<organism evidence="5 6">
    <name type="scientific">Zophobas morio</name>
    <dbReference type="NCBI Taxonomy" id="2755281"/>
    <lineage>
        <taxon>Eukaryota</taxon>
        <taxon>Metazoa</taxon>
        <taxon>Ecdysozoa</taxon>
        <taxon>Arthropoda</taxon>
        <taxon>Hexapoda</taxon>
        <taxon>Insecta</taxon>
        <taxon>Pterygota</taxon>
        <taxon>Neoptera</taxon>
        <taxon>Endopterygota</taxon>
        <taxon>Coleoptera</taxon>
        <taxon>Polyphaga</taxon>
        <taxon>Cucujiformia</taxon>
        <taxon>Tenebrionidae</taxon>
        <taxon>Zophobas</taxon>
    </lineage>
</organism>
<dbReference type="Pfam" id="PF05225">
    <property type="entry name" value="HTH_psq"/>
    <property type="match status" value="1"/>
</dbReference>
<dbReference type="InterPro" id="IPR007889">
    <property type="entry name" value="HTH_Psq"/>
</dbReference>
<feature type="region of interest" description="Disordered" evidence="3">
    <location>
        <begin position="388"/>
        <end position="458"/>
    </location>
</feature>
<dbReference type="Pfam" id="PF03184">
    <property type="entry name" value="DDE_1"/>
    <property type="match status" value="1"/>
</dbReference>
<dbReference type="PANTHER" id="PTHR19303">
    <property type="entry name" value="TRANSPOSON"/>
    <property type="match status" value="1"/>
</dbReference>
<dbReference type="PROSITE" id="PS50960">
    <property type="entry name" value="HTH_PSQ"/>
    <property type="match status" value="1"/>
</dbReference>
<keyword evidence="2" id="KW-0539">Nucleus</keyword>
<reference evidence="5" key="1">
    <citation type="journal article" date="2023" name="G3 (Bethesda)">
        <title>Whole genome assemblies of Zophobas morio and Tenebrio molitor.</title>
        <authorList>
            <person name="Kaur S."/>
            <person name="Stinson S.A."/>
            <person name="diCenzo G.C."/>
        </authorList>
    </citation>
    <scope>NUCLEOTIDE SEQUENCE</scope>
    <source>
        <strain evidence="5">QUZm001</strain>
    </source>
</reference>
<dbReference type="Gene3D" id="1.10.10.60">
    <property type="entry name" value="Homeodomain-like"/>
    <property type="match status" value="1"/>
</dbReference>
<dbReference type="GO" id="GO:0005634">
    <property type="term" value="C:nucleus"/>
    <property type="evidence" value="ECO:0007669"/>
    <property type="project" value="UniProtKB-SubCell"/>
</dbReference>
<dbReference type="InterPro" id="IPR009057">
    <property type="entry name" value="Homeodomain-like_sf"/>
</dbReference>
<feature type="compositionally biased region" description="Polar residues" evidence="3">
    <location>
        <begin position="410"/>
        <end position="420"/>
    </location>
</feature>
<dbReference type="AlphaFoldDB" id="A0AA38HJX1"/>
<dbReference type="EMBL" id="JALNTZ010000012">
    <property type="protein sequence ID" value="KAJ3639150.1"/>
    <property type="molecule type" value="Genomic_DNA"/>
</dbReference>
<dbReference type="GO" id="GO:0003677">
    <property type="term" value="F:DNA binding"/>
    <property type="evidence" value="ECO:0007669"/>
    <property type="project" value="UniProtKB-UniRule"/>
</dbReference>
<evidence type="ECO:0000256" key="3">
    <source>
        <dbReference type="SAM" id="MobiDB-lite"/>
    </source>
</evidence>
<evidence type="ECO:0000256" key="2">
    <source>
        <dbReference type="PROSITE-ProRule" id="PRU00320"/>
    </source>
</evidence>
<dbReference type="InterPro" id="IPR050863">
    <property type="entry name" value="CenT-Element_Derived"/>
</dbReference>